<dbReference type="AlphaFoldDB" id="A0A1X0XJC5"/>
<dbReference type="GO" id="GO:0000155">
    <property type="term" value="F:phosphorelay sensor kinase activity"/>
    <property type="evidence" value="ECO:0007669"/>
    <property type="project" value="InterPro"/>
</dbReference>
<dbReference type="InterPro" id="IPR036890">
    <property type="entry name" value="HATPase_C_sf"/>
</dbReference>
<dbReference type="CDD" id="cd16917">
    <property type="entry name" value="HATPase_UhpB-NarQ-NarX-like"/>
    <property type="match status" value="1"/>
</dbReference>
<dbReference type="InterPro" id="IPR003594">
    <property type="entry name" value="HATPase_dom"/>
</dbReference>
<gene>
    <name evidence="6" type="ORF">B5M45_29545</name>
</gene>
<evidence type="ECO:0000259" key="5">
    <source>
        <dbReference type="PROSITE" id="PS50109"/>
    </source>
</evidence>
<proteinExistence type="predicted"/>
<evidence type="ECO:0000256" key="3">
    <source>
        <dbReference type="ARBA" id="ARBA00023012"/>
    </source>
</evidence>
<feature type="region of interest" description="Disordered" evidence="4">
    <location>
        <begin position="1"/>
        <end position="26"/>
    </location>
</feature>
<dbReference type="Pfam" id="PF02518">
    <property type="entry name" value="HATPase_c"/>
    <property type="match status" value="1"/>
</dbReference>
<evidence type="ECO:0000256" key="2">
    <source>
        <dbReference type="ARBA" id="ARBA00022777"/>
    </source>
</evidence>
<keyword evidence="2" id="KW-0418">Kinase</keyword>
<keyword evidence="1" id="KW-0808">Transferase</keyword>
<evidence type="ECO:0000313" key="7">
    <source>
        <dbReference type="Proteomes" id="UP000193040"/>
    </source>
</evidence>
<dbReference type="InterPro" id="IPR050482">
    <property type="entry name" value="Sensor_HK_TwoCompSys"/>
</dbReference>
<dbReference type="Pfam" id="PF13185">
    <property type="entry name" value="GAF_2"/>
    <property type="match status" value="2"/>
</dbReference>
<accession>A0A1X0XJC5</accession>
<name>A0A1X0XJC5_MYCSI</name>
<feature type="region of interest" description="Disordered" evidence="4">
    <location>
        <begin position="201"/>
        <end position="223"/>
    </location>
</feature>
<dbReference type="Pfam" id="PF01590">
    <property type="entry name" value="GAF"/>
    <property type="match status" value="1"/>
</dbReference>
<dbReference type="PANTHER" id="PTHR24421">
    <property type="entry name" value="NITRATE/NITRITE SENSOR PROTEIN NARX-RELATED"/>
    <property type="match status" value="1"/>
</dbReference>
<evidence type="ECO:0000256" key="4">
    <source>
        <dbReference type="SAM" id="MobiDB-lite"/>
    </source>
</evidence>
<dbReference type="SMART" id="SM00387">
    <property type="entry name" value="HATPase_c"/>
    <property type="match status" value="1"/>
</dbReference>
<dbReference type="Gene3D" id="3.30.565.10">
    <property type="entry name" value="Histidine kinase-like ATPase, C-terminal domain"/>
    <property type="match status" value="1"/>
</dbReference>
<keyword evidence="7" id="KW-1185">Reference proteome</keyword>
<dbReference type="Gene3D" id="1.20.5.1930">
    <property type="match status" value="1"/>
</dbReference>
<dbReference type="Proteomes" id="UP000193040">
    <property type="component" value="Unassembled WGS sequence"/>
</dbReference>
<dbReference type="InterPro" id="IPR011712">
    <property type="entry name" value="Sig_transdc_His_kin_sub3_dim/P"/>
</dbReference>
<dbReference type="InterPro" id="IPR029016">
    <property type="entry name" value="GAF-like_dom_sf"/>
</dbReference>
<organism evidence="6 7">
    <name type="scientific">Mycobacterium simiae</name>
    <name type="common">Mycobacterium habana</name>
    <dbReference type="NCBI Taxonomy" id="1784"/>
    <lineage>
        <taxon>Bacteria</taxon>
        <taxon>Bacillati</taxon>
        <taxon>Actinomycetota</taxon>
        <taxon>Actinomycetes</taxon>
        <taxon>Mycobacteriales</taxon>
        <taxon>Mycobacteriaceae</taxon>
        <taxon>Mycobacterium</taxon>
        <taxon>Mycobacterium simiae complex</taxon>
    </lineage>
</organism>
<dbReference type="GO" id="GO:0046983">
    <property type="term" value="F:protein dimerization activity"/>
    <property type="evidence" value="ECO:0007669"/>
    <property type="project" value="InterPro"/>
</dbReference>
<feature type="domain" description="Histidine kinase" evidence="5">
    <location>
        <begin position="1097"/>
        <end position="1185"/>
    </location>
</feature>
<reference evidence="6 7" key="1">
    <citation type="submission" date="2017-03" db="EMBL/GenBank/DDBJ databases">
        <title>Genomic insights into Mycobacterium simiae human colonization.</title>
        <authorList>
            <person name="Steffani J.L."/>
            <person name="Brunck M.E."/>
            <person name="Cruz E."/>
            <person name="Montiel R."/>
            <person name="Barona F."/>
        </authorList>
    </citation>
    <scope>NUCLEOTIDE SEQUENCE [LARGE SCALE GENOMIC DNA]</scope>
    <source>
        <strain evidence="6 7">MsiGto</strain>
    </source>
</reference>
<evidence type="ECO:0000256" key="1">
    <source>
        <dbReference type="ARBA" id="ARBA00022679"/>
    </source>
</evidence>
<keyword evidence="3" id="KW-0902">Two-component regulatory system</keyword>
<dbReference type="EMBL" id="MZZM01000042">
    <property type="protein sequence ID" value="ORJ52963.1"/>
    <property type="molecule type" value="Genomic_DNA"/>
</dbReference>
<dbReference type="SUPFAM" id="SSF55781">
    <property type="entry name" value="GAF domain-like"/>
    <property type="match status" value="5"/>
</dbReference>
<comment type="caution">
    <text evidence="6">The sequence shown here is derived from an EMBL/GenBank/DDBJ whole genome shotgun (WGS) entry which is preliminary data.</text>
</comment>
<dbReference type="Pfam" id="PF07730">
    <property type="entry name" value="HisKA_3"/>
    <property type="match status" value="1"/>
</dbReference>
<dbReference type="GO" id="GO:0016020">
    <property type="term" value="C:membrane"/>
    <property type="evidence" value="ECO:0007669"/>
    <property type="project" value="InterPro"/>
</dbReference>
<evidence type="ECO:0000313" key="6">
    <source>
        <dbReference type="EMBL" id="ORJ52963.1"/>
    </source>
</evidence>
<feature type="compositionally biased region" description="Polar residues" evidence="4">
    <location>
        <begin position="9"/>
        <end position="26"/>
    </location>
</feature>
<dbReference type="InterPro" id="IPR003018">
    <property type="entry name" value="GAF"/>
</dbReference>
<sequence>MSVVRQTAFEGTTRGTTECPTRSQASDLSAARLRQAKMRSAIGDAVTVLTEADATEEALQNALAAIADAGEFSSACVIELNDQGGAARPRPQLLAGWGARDRTPLGNSLALLDMRPWIDASIHSDHPLDALIGDLPDKTLRGVLKEAKVAYVVCCPIQVNENYWGWVRFDDTTSRRCDASERQILQSAAIIMARVARRGQLRRNSRDQATDAEGAGHSAEPAPNDASLNALLFRLSSGSDLDTLSDALSVEVTSRLHADGSQLVLYDEAKDELFTVAGVAKNEPERFQFPATIQASGAGCFEVLRDRRTPRYFDLDREPQNFWPGTVEYHRRFGSQTVLVTPLHYGDRFAGFLGVAFLRRRELTQDELDLLQSLGHQAALAVQLIRAGKHERELAVTREREAATQARAAELEVANVALQRLVDATASLDGLEGFISKALRIVAEALNASGAGYFEHPADTIFLRFWLDHGVVYGPDELPSLNGDDLTTVREMASGFTVSPAHLGVDYRRRSSPSVVHHTKATASPALHNFCRSRGWAWELNVPLMVNGVSCAAITLHRDEQQPFSTGEVALGETLGKQVALAIQVNRLAERDREAAIAAEQAAELARANAVLSRSLSHATVEETTDVLMARMVKEIGDIAGAQCSALMLEEPDRGLTMPLLFLDGEPVDPQSDRAHPMCRQTCQWSDFPSGVALSDDQLVAEELDALAPRLWPPSNAWHYAQGHQALAMVPLRHGDRTIGILGLGFVHSPVFDRRTSALLRALANQLGLVAALEQAAAKAREAVVLRERESAARQRADTLAQANAALTRSTAQLASGEGLSDFLTAVLMEAINAAGAVSGAVFIHDAAKQTLSAEAFIMRGAVVNVATDPLGAAFRAPRSTADDPAWGAMAVDKKVLWMDYDNPSPIDWPEALQFHRALGHRYVADVPMIYRGTAIGFLGLCFDKSAELSLDENTLEVAQVLAQQAVLAVRLTRLAEDARTAALDVERGRVAGEIHDGLAQGFTAILMQARAALLSDEDSHRHLFLRRIEALAADGVSEARRSVFALRSVTLEADGLIAALTRLVDNCAITGQIDCQLQSHGPLLHLTPALEDSAYRIVQESLQNALKYADARTIVVHVGATQGQLTVTVDDDGTGIAEDIISQARERGGLRAMRERAATGAGVLTVTRVQPHGTRVSVSYPLPPP</sequence>
<protein>
    <recommendedName>
        <fullName evidence="5">Histidine kinase domain-containing protein</fullName>
    </recommendedName>
</protein>
<dbReference type="InterPro" id="IPR005467">
    <property type="entry name" value="His_kinase_dom"/>
</dbReference>
<dbReference type="PROSITE" id="PS50109">
    <property type="entry name" value="HIS_KIN"/>
    <property type="match status" value="1"/>
</dbReference>
<dbReference type="SMART" id="SM00065">
    <property type="entry name" value="GAF"/>
    <property type="match status" value="4"/>
</dbReference>
<dbReference type="Gene3D" id="3.30.450.40">
    <property type="match status" value="5"/>
</dbReference>
<dbReference type="SUPFAM" id="SSF55874">
    <property type="entry name" value="ATPase domain of HSP90 chaperone/DNA topoisomerase II/histidine kinase"/>
    <property type="match status" value="1"/>
</dbReference>